<reference evidence="1 2" key="1">
    <citation type="journal article" date="2016" name="Mol. Biol. Evol.">
        <title>Comparative Genomics of Early-Diverging Mushroom-Forming Fungi Provides Insights into the Origins of Lignocellulose Decay Capabilities.</title>
        <authorList>
            <person name="Nagy L.G."/>
            <person name="Riley R."/>
            <person name="Tritt A."/>
            <person name="Adam C."/>
            <person name="Daum C."/>
            <person name="Floudas D."/>
            <person name="Sun H."/>
            <person name="Yadav J.S."/>
            <person name="Pangilinan J."/>
            <person name="Larsson K.H."/>
            <person name="Matsuura K."/>
            <person name="Barry K."/>
            <person name="Labutti K."/>
            <person name="Kuo R."/>
            <person name="Ohm R.A."/>
            <person name="Bhattacharya S.S."/>
            <person name="Shirouzu T."/>
            <person name="Yoshinaga Y."/>
            <person name="Martin F.M."/>
            <person name="Grigoriev I.V."/>
            <person name="Hibbett D.S."/>
        </authorList>
    </citation>
    <scope>NUCLEOTIDE SEQUENCE [LARGE SCALE GENOMIC DNA]</scope>
    <source>
        <strain evidence="1 2">TUFC12733</strain>
    </source>
</reference>
<evidence type="ECO:0000313" key="2">
    <source>
        <dbReference type="Proteomes" id="UP000076738"/>
    </source>
</evidence>
<sequence>MSLLSPGRLLLISKVSVSVKARRISPPLVLSTHIRHLIASALRRSEWRHGNWWRGRRRLGIRSSHGFGMRCQQLRIDGELGSAWRIRVSWRGRRSRREAVVRVRMHVLVIIRGRPVVDHEPRRVHPGRRGRHWMLHRRRWREVRRRRRVRLRALGRLDLGRRGRARRWGGTRWGRRCRRTLDALLPEHVLQRLPHLGCRVRML</sequence>
<organism evidence="1 2">
    <name type="scientific">Calocera viscosa (strain TUFC12733)</name>
    <dbReference type="NCBI Taxonomy" id="1330018"/>
    <lineage>
        <taxon>Eukaryota</taxon>
        <taxon>Fungi</taxon>
        <taxon>Dikarya</taxon>
        <taxon>Basidiomycota</taxon>
        <taxon>Agaricomycotina</taxon>
        <taxon>Dacrymycetes</taxon>
        <taxon>Dacrymycetales</taxon>
        <taxon>Dacrymycetaceae</taxon>
        <taxon>Calocera</taxon>
    </lineage>
</organism>
<dbReference type="Proteomes" id="UP000076738">
    <property type="component" value="Unassembled WGS sequence"/>
</dbReference>
<proteinExistence type="predicted"/>
<accession>A0A167SCM7</accession>
<evidence type="ECO:0000313" key="1">
    <source>
        <dbReference type="EMBL" id="KZP01786.1"/>
    </source>
</evidence>
<name>A0A167SCM7_CALVF</name>
<gene>
    <name evidence="1" type="ORF">CALVIDRAFT_17768</name>
</gene>
<dbReference type="AlphaFoldDB" id="A0A167SCM7"/>
<protein>
    <submittedName>
        <fullName evidence="1">Uncharacterized protein</fullName>
    </submittedName>
</protein>
<keyword evidence="2" id="KW-1185">Reference proteome</keyword>
<dbReference type="EMBL" id="KV417266">
    <property type="protein sequence ID" value="KZP01786.1"/>
    <property type="molecule type" value="Genomic_DNA"/>
</dbReference>